<protein>
    <submittedName>
        <fullName evidence="3">Uncharacterized protein</fullName>
    </submittedName>
</protein>
<sequence>MHPRAIFLIVPTALLLAAGSSEAAVRIDCKPAKSGPCAAPPAPPAPPTPPAPPAPPAPHADGDLAYAPIPPVPPTPPAPPAMPAPPAPPAPPPLPEIPAAAHAACAGKANGSSLTWTLGPGETMRGLCERVDGRMVFQLRSYRKAD</sequence>
<evidence type="ECO:0000256" key="2">
    <source>
        <dbReference type="SAM" id="SignalP"/>
    </source>
</evidence>
<name>A0A7L9TYK9_9BURK</name>
<evidence type="ECO:0000313" key="4">
    <source>
        <dbReference type="Proteomes" id="UP000593875"/>
    </source>
</evidence>
<proteinExistence type="predicted"/>
<feature type="signal peptide" evidence="2">
    <location>
        <begin position="1"/>
        <end position="23"/>
    </location>
</feature>
<organism evidence="3 4">
    <name type="scientific">Massilia litorea</name>
    <dbReference type="NCBI Taxonomy" id="2769491"/>
    <lineage>
        <taxon>Bacteria</taxon>
        <taxon>Pseudomonadati</taxon>
        <taxon>Pseudomonadota</taxon>
        <taxon>Betaproteobacteria</taxon>
        <taxon>Burkholderiales</taxon>
        <taxon>Oxalobacteraceae</taxon>
        <taxon>Telluria group</taxon>
        <taxon>Massilia</taxon>
    </lineage>
</organism>
<reference evidence="3 4" key="1">
    <citation type="submission" date="2020-10" db="EMBL/GenBank/DDBJ databases">
        <title>Genome sequencing of Massilia sp. LPB0304.</title>
        <authorList>
            <person name="Kim J."/>
        </authorList>
    </citation>
    <scope>NUCLEOTIDE SEQUENCE [LARGE SCALE GENOMIC DNA]</scope>
    <source>
        <strain evidence="3 4">LPB0304</strain>
    </source>
</reference>
<feature type="compositionally biased region" description="Pro residues" evidence="1">
    <location>
        <begin position="38"/>
        <end position="58"/>
    </location>
</feature>
<dbReference type="RefSeq" id="WP_193684920.1">
    <property type="nucleotide sequence ID" value="NZ_CP062941.1"/>
</dbReference>
<dbReference type="AlphaFoldDB" id="A0A7L9TYK9"/>
<keyword evidence="2" id="KW-0732">Signal</keyword>
<evidence type="ECO:0000256" key="1">
    <source>
        <dbReference type="SAM" id="MobiDB-lite"/>
    </source>
</evidence>
<feature type="chain" id="PRO_5032705796" evidence="2">
    <location>
        <begin position="24"/>
        <end position="146"/>
    </location>
</feature>
<keyword evidence="4" id="KW-1185">Reference proteome</keyword>
<feature type="region of interest" description="Disordered" evidence="1">
    <location>
        <begin position="32"/>
        <end position="98"/>
    </location>
</feature>
<gene>
    <name evidence="3" type="ORF">LPB04_12590</name>
</gene>
<accession>A0A7L9TYK9</accession>
<dbReference type="KEGG" id="mlir:LPB04_12590"/>
<feature type="compositionally biased region" description="Pro residues" evidence="1">
    <location>
        <begin position="68"/>
        <end position="96"/>
    </location>
</feature>
<evidence type="ECO:0000313" key="3">
    <source>
        <dbReference type="EMBL" id="QOL47864.1"/>
    </source>
</evidence>
<dbReference type="Proteomes" id="UP000593875">
    <property type="component" value="Chromosome"/>
</dbReference>
<dbReference type="EMBL" id="CP062941">
    <property type="protein sequence ID" value="QOL47864.1"/>
    <property type="molecule type" value="Genomic_DNA"/>
</dbReference>